<evidence type="ECO:0000259" key="2">
    <source>
        <dbReference type="SMART" id="SM00198"/>
    </source>
</evidence>
<evidence type="ECO:0000313" key="4">
    <source>
        <dbReference type="Proteomes" id="UP000054495"/>
    </source>
</evidence>
<dbReference type="CDD" id="cd05380">
    <property type="entry name" value="CAP_euk"/>
    <property type="match status" value="1"/>
</dbReference>
<dbReference type="AlphaFoldDB" id="A0A0D6M7Z3"/>
<dbReference type="InterPro" id="IPR035940">
    <property type="entry name" value="CAP_sf"/>
</dbReference>
<dbReference type="Proteomes" id="UP000054495">
    <property type="component" value="Unassembled WGS sequence"/>
</dbReference>
<accession>A0A0D6M7Z3</accession>
<dbReference type="SMART" id="SM00198">
    <property type="entry name" value="SCP"/>
    <property type="match status" value="1"/>
</dbReference>
<proteinExistence type="predicted"/>
<protein>
    <submittedName>
        <fullName evidence="3">SCP-like protein</fullName>
    </submittedName>
</protein>
<gene>
    <name evidence="3" type="ORF">ANCCEY_04908</name>
</gene>
<feature type="chain" id="PRO_5002307598" evidence="1">
    <location>
        <begin position="23"/>
        <end position="205"/>
    </location>
</feature>
<dbReference type="InterPro" id="IPR014044">
    <property type="entry name" value="CAP_dom"/>
</dbReference>
<feature type="signal peptide" evidence="1">
    <location>
        <begin position="1"/>
        <end position="22"/>
    </location>
</feature>
<reference evidence="3 4" key="1">
    <citation type="submission" date="2013-05" db="EMBL/GenBank/DDBJ databases">
        <title>Draft genome of the parasitic nematode Anyclostoma ceylanicum.</title>
        <authorList>
            <person name="Mitreva M."/>
        </authorList>
    </citation>
    <scope>NUCLEOTIDE SEQUENCE [LARGE SCALE GENOMIC DNA]</scope>
</reference>
<sequence length="205" mass="23466">MATSTAVISILLLYALISLAEATGFNCKGISKDKDRKEVLTILNEYRYNLTTENPTYVHAYTNQTYHLPRAKNMYELEWDCDMEAKAEISMNMSCKHAARKAFPEYGHTLGTWEQCIKFGKPVEQYGIRGVLDGWWDQGYGMSDKTKYDDFRIQDFAHIANGRNTKVGCAITKRGQRADVYCLYDLFVPTLIGLAFQTTLTHWLT</sequence>
<evidence type="ECO:0000313" key="3">
    <source>
        <dbReference type="EMBL" id="EPB75987.1"/>
    </source>
</evidence>
<name>A0A0D6M7Z3_9BILA</name>
<dbReference type="SUPFAM" id="SSF55797">
    <property type="entry name" value="PR-1-like"/>
    <property type="match status" value="1"/>
</dbReference>
<dbReference type="Pfam" id="PF00188">
    <property type="entry name" value="CAP"/>
    <property type="match status" value="1"/>
</dbReference>
<evidence type="ECO:0000256" key="1">
    <source>
        <dbReference type="SAM" id="SignalP"/>
    </source>
</evidence>
<keyword evidence="4" id="KW-1185">Reference proteome</keyword>
<feature type="domain" description="SCP" evidence="2">
    <location>
        <begin position="34"/>
        <end position="187"/>
    </location>
</feature>
<dbReference type="EMBL" id="KE124879">
    <property type="protein sequence ID" value="EPB75987.1"/>
    <property type="molecule type" value="Genomic_DNA"/>
</dbReference>
<dbReference type="Gene3D" id="3.40.33.10">
    <property type="entry name" value="CAP"/>
    <property type="match status" value="1"/>
</dbReference>
<organism evidence="3 4">
    <name type="scientific">Ancylostoma ceylanicum</name>
    <dbReference type="NCBI Taxonomy" id="53326"/>
    <lineage>
        <taxon>Eukaryota</taxon>
        <taxon>Metazoa</taxon>
        <taxon>Ecdysozoa</taxon>
        <taxon>Nematoda</taxon>
        <taxon>Chromadorea</taxon>
        <taxon>Rhabditida</taxon>
        <taxon>Rhabditina</taxon>
        <taxon>Rhabditomorpha</taxon>
        <taxon>Strongyloidea</taxon>
        <taxon>Ancylostomatidae</taxon>
        <taxon>Ancylostomatinae</taxon>
        <taxon>Ancylostoma</taxon>
    </lineage>
</organism>
<keyword evidence="1" id="KW-0732">Signal</keyword>